<dbReference type="SUPFAM" id="SSF81342">
    <property type="entry name" value="Transmembrane di-heme cytochromes"/>
    <property type="match status" value="1"/>
</dbReference>
<feature type="transmembrane region" description="Helical" evidence="20">
    <location>
        <begin position="141"/>
        <end position="159"/>
    </location>
</feature>
<evidence type="ECO:0000256" key="13">
    <source>
        <dbReference type="ARBA" id="ARBA00023004"/>
    </source>
</evidence>
<comment type="similarity">
    <text evidence="17 20">Belongs to the cytochrome b family.</text>
</comment>
<evidence type="ECO:0000256" key="8">
    <source>
        <dbReference type="ARBA" id="ARBA00022692"/>
    </source>
</evidence>
<feature type="transmembrane region" description="Helical" evidence="20">
    <location>
        <begin position="320"/>
        <end position="340"/>
    </location>
</feature>
<dbReference type="CDD" id="cd00290">
    <property type="entry name" value="cytochrome_b_C"/>
    <property type="match status" value="1"/>
</dbReference>
<evidence type="ECO:0000256" key="7">
    <source>
        <dbReference type="ARBA" id="ARBA00022660"/>
    </source>
</evidence>
<dbReference type="PANTHER" id="PTHR19271">
    <property type="entry name" value="CYTOCHROME B"/>
    <property type="match status" value="1"/>
</dbReference>
<dbReference type="GO" id="GO:0006122">
    <property type="term" value="P:mitochondrial electron transport, ubiquinol to cytochrome c"/>
    <property type="evidence" value="ECO:0007669"/>
    <property type="project" value="TreeGrafter"/>
</dbReference>
<evidence type="ECO:0000256" key="3">
    <source>
        <dbReference type="ARBA" id="ARBA00011649"/>
    </source>
</evidence>
<evidence type="ECO:0000256" key="1">
    <source>
        <dbReference type="ARBA" id="ARBA00002566"/>
    </source>
</evidence>
<feature type="transmembrane region" description="Helical" evidence="20">
    <location>
        <begin position="289"/>
        <end position="308"/>
    </location>
</feature>
<evidence type="ECO:0000256" key="6">
    <source>
        <dbReference type="ARBA" id="ARBA00022617"/>
    </source>
</evidence>
<dbReference type="CDD" id="cd00284">
    <property type="entry name" value="Cytochrome_b_N"/>
    <property type="match status" value="1"/>
</dbReference>
<comment type="subcellular location">
    <subcellularLocation>
        <location evidence="2">Mitochondrion inner membrane</location>
        <topology evidence="2">Multi-pass membrane protein</topology>
    </subcellularLocation>
</comment>
<comment type="cofactor">
    <cofactor evidence="19">
        <name>heme</name>
        <dbReference type="ChEBI" id="CHEBI:30413"/>
    </cofactor>
    <text evidence="19">Binds 2 heme groups non-covalently.</text>
</comment>
<comment type="cofactor">
    <cofactor evidence="20">
        <name>heme b</name>
        <dbReference type="ChEBI" id="CHEBI:60344"/>
    </cofactor>
    <text evidence="20">Binds 2 heme groups non-covalently.</text>
</comment>
<dbReference type="SUPFAM" id="SSF81648">
    <property type="entry name" value="a domain/subunit of cytochrome bc1 complex (Ubiquinol-cytochrome c reductase)"/>
    <property type="match status" value="1"/>
</dbReference>
<dbReference type="FunFam" id="1.20.810.10:FF:000002">
    <property type="entry name" value="Cytochrome b"/>
    <property type="match status" value="1"/>
</dbReference>
<feature type="binding site" description="axial binding residue" evidence="19">
    <location>
        <position position="197"/>
    </location>
    <ligand>
        <name>heme b</name>
        <dbReference type="ChEBI" id="CHEBI:60344"/>
        <label>b566</label>
    </ligand>
    <ligandPart>
        <name>Fe</name>
        <dbReference type="ChEBI" id="CHEBI:18248"/>
    </ligandPart>
</feature>
<evidence type="ECO:0000256" key="16">
    <source>
        <dbReference type="ARBA" id="ARBA00023136"/>
    </source>
</evidence>
<keyword evidence="5 20" id="KW-0813">Transport</keyword>
<dbReference type="Pfam" id="PF00033">
    <property type="entry name" value="Cytochrome_B"/>
    <property type="match status" value="1"/>
</dbReference>
<geneLocation type="mitochondrion" evidence="23"/>
<evidence type="ECO:0000256" key="17">
    <source>
        <dbReference type="ARBA" id="ARBA00061233"/>
    </source>
</evidence>
<name>A0A343UNA3_9NEOP</name>
<feature type="binding site" description="axial binding residue" evidence="19">
    <location>
        <position position="98"/>
    </location>
    <ligand>
        <name>heme b</name>
        <dbReference type="ChEBI" id="CHEBI:60344"/>
        <label>b566</label>
    </ligand>
    <ligandPart>
        <name>Fe</name>
        <dbReference type="ChEBI" id="CHEBI:18248"/>
    </ligandPart>
</feature>
<dbReference type="InterPro" id="IPR048260">
    <property type="entry name" value="Cytochrome_b_C_euk/bac"/>
</dbReference>
<dbReference type="EMBL" id="KY689136">
    <property type="protein sequence ID" value="AVE15753.1"/>
    <property type="molecule type" value="Genomic_DNA"/>
</dbReference>
<gene>
    <name evidence="23" type="primary">CYTB</name>
</gene>
<evidence type="ECO:0000256" key="11">
    <source>
        <dbReference type="ARBA" id="ARBA00022982"/>
    </source>
</evidence>
<feature type="domain" description="Cytochrome b/b6 N-terminal region profile" evidence="21">
    <location>
        <begin position="1"/>
        <end position="210"/>
    </location>
</feature>
<keyword evidence="16 20" id="KW-0472">Membrane</keyword>
<dbReference type="PROSITE" id="PS51003">
    <property type="entry name" value="CYTB_CTER"/>
    <property type="match status" value="1"/>
</dbReference>
<evidence type="ECO:0000256" key="10">
    <source>
        <dbReference type="ARBA" id="ARBA00022792"/>
    </source>
</evidence>
<dbReference type="GO" id="GO:0045275">
    <property type="term" value="C:respiratory chain complex III"/>
    <property type="evidence" value="ECO:0007669"/>
    <property type="project" value="InterPro"/>
</dbReference>
<evidence type="ECO:0000256" key="2">
    <source>
        <dbReference type="ARBA" id="ARBA00004448"/>
    </source>
</evidence>
<keyword evidence="15 20" id="KW-0496">Mitochondrion</keyword>
<keyword evidence="13 19" id="KW-0408">Iron</keyword>
<sequence length="378" mass="43257">MYKPLRKIHPLIKISNNALVDLPTPSNISSWWNFGSLLGLCLGIQIMTGLFLAMHYSAHIDLAFSSVAHICRDVNYGWLLRTLHANGASMFFICIYLHIGRGMYYGSYKFYYTWMIGVVILFLVMATAFMGYVLPWGQMSFWGATVITNLLSAIPYLGIELVQWVWGGFAVDNATLNRFFTFHFMLPFIVAATVMIHLLFLHQTGSNNPLGLNSNIDKIPFHPYFTFKDVLGFIILFTLLSILSLKEPYILGDPDNFTPANPLVTPVHIQPEWYFLFAYAILRSIPNKLGGVIALVMSIAILFFMPLMSTNSRGLQYYPINQFLFWSMVIIVILLTWIGARPVEDPFILTGQILTVLYFFYYITNPLIIKIWDNILYQ</sequence>
<keyword evidence="8 20" id="KW-0812">Transmembrane</keyword>
<dbReference type="InterPro" id="IPR048259">
    <property type="entry name" value="Cytochrome_b_N_euk/bac"/>
</dbReference>
<dbReference type="Pfam" id="PF00032">
    <property type="entry name" value="Cytochrom_B_C"/>
    <property type="match status" value="1"/>
</dbReference>
<evidence type="ECO:0000256" key="18">
    <source>
        <dbReference type="PIRSR" id="PIRSR038885-1"/>
    </source>
</evidence>
<dbReference type="PIRSF" id="PIRSF038885">
    <property type="entry name" value="COB"/>
    <property type="match status" value="1"/>
</dbReference>
<dbReference type="Gene3D" id="1.20.810.10">
    <property type="entry name" value="Cytochrome Bc1 Complex, Chain C"/>
    <property type="match status" value="1"/>
</dbReference>
<feature type="binding site" description="axial binding residue" evidence="19">
    <location>
        <position position="183"/>
    </location>
    <ligand>
        <name>heme b</name>
        <dbReference type="ChEBI" id="CHEBI:60344"/>
        <label>b562</label>
    </ligand>
    <ligandPart>
        <name>Fe</name>
        <dbReference type="ChEBI" id="CHEBI:18248"/>
    </ligandPart>
</feature>
<accession>A0A343UNA3</accession>
<dbReference type="InterPro" id="IPR005797">
    <property type="entry name" value="Cyt_b/b6_N"/>
</dbReference>
<feature type="binding site" evidence="18">
    <location>
        <position position="202"/>
    </location>
    <ligand>
        <name>a ubiquinone</name>
        <dbReference type="ChEBI" id="CHEBI:16389"/>
    </ligand>
</feature>
<evidence type="ECO:0000256" key="14">
    <source>
        <dbReference type="ARBA" id="ARBA00023075"/>
    </source>
</evidence>
<feature type="transmembrane region" description="Helical" evidence="20">
    <location>
        <begin position="78"/>
        <end position="99"/>
    </location>
</feature>
<proteinExistence type="inferred from homology"/>
<keyword evidence="7 20" id="KW-0679">Respiratory chain</keyword>
<feature type="transmembrane region" description="Helical" evidence="20">
    <location>
        <begin position="347"/>
        <end position="364"/>
    </location>
</feature>
<organism evidence="23">
    <name type="scientific">Hierodulella sp. JZ-2017</name>
    <dbReference type="NCBI Taxonomy" id="2073094"/>
    <lineage>
        <taxon>Eukaryota</taxon>
        <taxon>Metazoa</taxon>
        <taxon>Ecdysozoa</taxon>
        <taxon>Arthropoda</taxon>
        <taxon>Hexapoda</taxon>
        <taxon>Insecta</taxon>
        <taxon>Pterygota</taxon>
        <taxon>Neoptera</taxon>
        <taxon>Polyneoptera</taxon>
        <taxon>Dictyoptera</taxon>
        <taxon>Mantodea</taxon>
        <taxon>Eumantodea</taxon>
        <taxon>Mantoidea</taxon>
        <taxon>Mantidae</taxon>
        <taxon>Hierodulinae</taxon>
        <taxon>Hierodulella</taxon>
    </lineage>
</organism>
<evidence type="ECO:0000313" key="23">
    <source>
        <dbReference type="EMBL" id="AVE15753.1"/>
    </source>
</evidence>
<evidence type="ECO:0000256" key="15">
    <source>
        <dbReference type="ARBA" id="ARBA00023128"/>
    </source>
</evidence>
<keyword evidence="6 19" id="KW-0349">Heme</keyword>
<keyword evidence="14" id="KW-0830">Ubiquinone</keyword>
<evidence type="ECO:0000256" key="9">
    <source>
        <dbReference type="ARBA" id="ARBA00022723"/>
    </source>
</evidence>
<feature type="transmembrane region" description="Helical" evidence="20">
    <location>
        <begin position="111"/>
        <end position="134"/>
    </location>
</feature>
<feature type="transmembrane region" description="Helical" evidence="20">
    <location>
        <begin position="179"/>
        <end position="200"/>
    </location>
</feature>
<keyword evidence="12 20" id="KW-1133">Transmembrane helix</keyword>
<keyword evidence="10" id="KW-0999">Mitochondrion inner membrane</keyword>
<dbReference type="PANTHER" id="PTHR19271:SF16">
    <property type="entry name" value="CYTOCHROME B"/>
    <property type="match status" value="1"/>
</dbReference>
<dbReference type="GO" id="GO:0046872">
    <property type="term" value="F:metal ion binding"/>
    <property type="evidence" value="ECO:0007669"/>
    <property type="project" value="UniProtKB-UniRule"/>
</dbReference>
<evidence type="ECO:0000259" key="22">
    <source>
        <dbReference type="PROSITE" id="PS51003"/>
    </source>
</evidence>
<evidence type="ECO:0000256" key="19">
    <source>
        <dbReference type="PIRSR" id="PIRSR038885-2"/>
    </source>
</evidence>
<dbReference type="InterPro" id="IPR005798">
    <property type="entry name" value="Cyt_b/b6_C"/>
</dbReference>
<dbReference type="GO" id="GO:0016491">
    <property type="term" value="F:oxidoreductase activity"/>
    <property type="evidence" value="ECO:0007669"/>
    <property type="project" value="UniProtKB-UniRule"/>
</dbReference>
<dbReference type="GO" id="GO:0008121">
    <property type="term" value="F:quinol-cytochrome-c reductase activity"/>
    <property type="evidence" value="ECO:0007669"/>
    <property type="project" value="InterPro"/>
</dbReference>
<protein>
    <recommendedName>
        <fullName evidence="4 20">Cytochrome b</fullName>
    </recommendedName>
</protein>
<comment type="subunit">
    <text evidence="3">The main subunits of complex b-c1 are: cytochrome b, cytochrome c1 and the Rieske protein.</text>
</comment>
<evidence type="ECO:0000256" key="20">
    <source>
        <dbReference type="RuleBase" id="RU362117"/>
    </source>
</evidence>
<feature type="domain" description="Cytochrome b/b6 C-terminal region profile" evidence="22">
    <location>
        <begin position="211"/>
        <end position="378"/>
    </location>
</feature>
<dbReference type="AlphaFoldDB" id="A0A343UNA3"/>
<dbReference type="GO" id="GO:0005743">
    <property type="term" value="C:mitochondrial inner membrane"/>
    <property type="evidence" value="ECO:0007669"/>
    <property type="project" value="UniProtKB-SubCell"/>
</dbReference>
<feature type="transmembrane region" description="Helical" evidence="20">
    <location>
        <begin position="31"/>
        <end position="57"/>
    </location>
</feature>
<dbReference type="InterPro" id="IPR030689">
    <property type="entry name" value="Cytochrome_b"/>
</dbReference>
<reference evidence="23" key="1">
    <citation type="submission" date="2017-02" db="EMBL/GenBank/DDBJ databases">
        <authorList>
            <person name="Peterson S.W."/>
        </authorList>
    </citation>
    <scope>NUCLEOTIDE SEQUENCE</scope>
</reference>
<reference evidence="23" key="2">
    <citation type="journal article" date="2018" name="Int. J. Biol. Macromol.">
        <title>Higher tRNA gene duplication in mitogenomes of praying mantises (Dictyoptera, Mantodea) and the phylogeny within Mantodea.</title>
        <authorList>
            <person name="Zhang L.-P."/>
            <person name="Yu D.-N."/>
            <person name="Storey K.B."/>
            <person name="Cheng H.-Y."/>
            <person name="Zhang J.-Y."/>
        </authorList>
    </citation>
    <scope>NUCLEOTIDE SEQUENCE</scope>
</reference>
<dbReference type="InterPro" id="IPR036150">
    <property type="entry name" value="Cyt_b/b6_C_sf"/>
</dbReference>
<dbReference type="InterPro" id="IPR027387">
    <property type="entry name" value="Cytb/b6-like_sf"/>
</dbReference>
<evidence type="ECO:0000259" key="21">
    <source>
        <dbReference type="PROSITE" id="PS51002"/>
    </source>
</evidence>
<dbReference type="InterPro" id="IPR016174">
    <property type="entry name" value="Di-haem_cyt_TM"/>
</dbReference>
<evidence type="ECO:0000256" key="4">
    <source>
        <dbReference type="ARBA" id="ARBA00013531"/>
    </source>
</evidence>
<feature type="transmembrane region" description="Helical" evidence="20">
    <location>
        <begin position="221"/>
        <end position="243"/>
    </location>
</feature>
<comment type="function">
    <text evidence="1 20">Component of the ubiquinol-cytochrome c reductase complex (complex III or cytochrome b-c1 complex) that is part of the mitochondrial respiratory chain. The b-c1 complex mediates electron transfer from ubiquinol to cytochrome c. Contributes to the generation of a proton gradient across the mitochondrial membrane that is then used for ATP synthesis.</text>
</comment>
<dbReference type="PROSITE" id="PS51002">
    <property type="entry name" value="CYTB_NTER"/>
    <property type="match status" value="1"/>
</dbReference>
<evidence type="ECO:0000256" key="12">
    <source>
        <dbReference type="ARBA" id="ARBA00022989"/>
    </source>
</evidence>
<feature type="binding site" description="axial binding residue" evidence="19">
    <location>
        <position position="84"/>
    </location>
    <ligand>
        <name>heme b</name>
        <dbReference type="ChEBI" id="CHEBI:60344"/>
        <label>b562</label>
    </ligand>
    <ligandPart>
        <name>Fe</name>
        <dbReference type="ChEBI" id="CHEBI:18248"/>
    </ligandPart>
</feature>
<keyword evidence="11 20" id="KW-0249">Electron transport</keyword>
<evidence type="ECO:0000256" key="5">
    <source>
        <dbReference type="ARBA" id="ARBA00022448"/>
    </source>
</evidence>
<keyword evidence="9 19" id="KW-0479">Metal-binding</keyword>